<dbReference type="InterPro" id="IPR012544">
    <property type="entry name" value="PHb"/>
</dbReference>
<dbReference type="AlphaFoldDB" id="A0A2P2BQC8"/>
<protein>
    <submittedName>
        <fullName evidence="2">Bacterial PH domain</fullName>
    </submittedName>
</protein>
<dbReference type="InterPro" id="IPR037063">
    <property type="entry name" value="PHb_sf"/>
</dbReference>
<proteinExistence type="predicted"/>
<accession>A0A2P2BQC8</accession>
<dbReference type="SUPFAM" id="SSF50729">
    <property type="entry name" value="PH domain-like"/>
    <property type="match status" value="1"/>
</dbReference>
<evidence type="ECO:0000313" key="3">
    <source>
        <dbReference type="Proteomes" id="UP000245695"/>
    </source>
</evidence>
<sequence>MNIVKLGFFGYENMGKEHEGFNHFLGTNEEIIYSFKGIRDELVFTDKRVIMLNIQGLTGKKKEFRFFHYNKINSYAIESSGSFDLDSEVKLVIGSVQYEFELGKGIDVMAIGRLISDAV</sequence>
<dbReference type="CDD" id="cd13225">
    <property type="entry name" value="PH-like_bacteria"/>
    <property type="match status" value="1"/>
</dbReference>
<keyword evidence="3" id="KW-1185">Reference proteome</keyword>
<organism evidence="2 3">
    <name type="scientific">Romboutsia hominis</name>
    <dbReference type="NCBI Taxonomy" id="1507512"/>
    <lineage>
        <taxon>Bacteria</taxon>
        <taxon>Bacillati</taxon>
        <taxon>Bacillota</taxon>
        <taxon>Clostridia</taxon>
        <taxon>Peptostreptococcales</taxon>
        <taxon>Peptostreptococcaceae</taxon>
        <taxon>Romboutsia</taxon>
    </lineage>
</organism>
<name>A0A2P2BQC8_9FIRM</name>
<dbReference type="Gene3D" id="2.30.29.50">
    <property type="entry name" value="Bacterial Pleckstrin homology domain"/>
    <property type="match status" value="1"/>
</dbReference>
<evidence type="ECO:0000259" key="1">
    <source>
        <dbReference type="Pfam" id="PF08000"/>
    </source>
</evidence>
<reference evidence="2 3" key="1">
    <citation type="submission" date="2014-09" db="EMBL/GenBank/DDBJ databases">
        <authorList>
            <person name="Hornung B.V."/>
        </authorList>
    </citation>
    <scope>NUCLEOTIDE SEQUENCE [LARGE SCALE GENOMIC DNA]</scope>
    <source>
        <strain evidence="2 3">FRIFI</strain>
    </source>
</reference>
<gene>
    <name evidence="2" type="ORF">FRIFI_1010</name>
</gene>
<dbReference type="Pfam" id="PF08000">
    <property type="entry name" value="bPH_1"/>
    <property type="match status" value="1"/>
</dbReference>
<feature type="domain" description="Bacterial Pleckstrin homology" evidence="1">
    <location>
        <begin position="16"/>
        <end position="118"/>
    </location>
</feature>
<dbReference type="Proteomes" id="UP000245695">
    <property type="component" value="Chromosome 1"/>
</dbReference>
<dbReference type="RefSeq" id="WP_092926393.1">
    <property type="nucleotide sequence ID" value="NZ_FJTZ01000012.1"/>
</dbReference>
<evidence type="ECO:0000313" key="2">
    <source>
        <dbReference type="EMBL" id="CEI72550.1"/>
    </source>
</evidence>
<dbReference type="KEGG" id="rhom:FRIFI_1010"/>
<dbReference type="EMBL" id="LN650648">
    <property type="protein sequence ID" value="CEI72550.1"/>
    <property type="molecule type" value="Genomic_DNA"/>
</dbReference>
<dbReference type="PANTHER" id="PTHR35796:SF3">
    <property type="entry name" value="BHLH DOMAIN-CONTAINING PROTEIN"/>
    <property type="match status" value="1"/>
</dbReference>
<dbReference type="PANTHER" id="PTHR35796">
    <property type="entry name" value="HYPOTHETICAL CYTOSOLIC PROTEIN"/>
    <property type="match status" value="1"/>
</dbReference>